<evidence type="ECO:0000256" key="1">
    <source>
        <dbReference type="ARBA" id="ARBA00022723"/>
    </source>
</evidence>
<dbReference type="AlphaFoldDB" id="A0A3S5CP55"/>
<comment type="caution">
    <text evidence="6">The sequence shown here is derived from an EMBL/GenBank/DDBJ whole genome shotgun (WGS) entry which is preliminary data.</text>
</comment>
<dbReference type="EMBL" id="CAAALY010070878">
    <property type="protein sequence ID" value="VEL24962.1"/>
    <property type="molecule type" value="Genomic_DNA"/>
</dbReference>
<evidence type="ECO:0000313" key="7">
    <source>
        <dbReference type="Proteomes" id="UP000784294"/>
    </source>
</evidence>
<keyword evidence="2" id="KW-0863">Zinc-finger</keyword>
<dbReference type="GO" id="GO:0008270">
    <property type="term" value="F:zinc ion binding"/>
    <property type="evidence" value="ECO:0007669"/>
    <property type="project" value="UniProtKB-KW"/>
</dbReference>
<dbReference type="CDD" id="cd15610">
    <property type="entry name" value="PHD3_KDM5A_like"/>
    <property type="match status" value="1"/>
</dbReference>
<keyword evidence="7" id="KW-1185">Reference proteome</keyword>
<feature type="domain" description="Zinc finger PHD-type" evidence="5">
    <location>
        <begin position="52"/>
        <end position="101"/>
    </location>
</feature>
<evidence type="ECO:0000256" key="2">
    <source>
        <dbReference type="ARBA" id="ARBA00022771"/>
    </source>
</evidence>
<evidence type="ECO:0000256" key="3">
    <source>
        <dbReference type="ARBA" id="ARBA00022833"/>
    </source>
</evidence>
<dbReference type="Proteomes" id="UP000784294">
    <property type="component" value="Unassembled WGS sequence"/>
</dbReference>
<dbReference type="InterPro" id="IPR011011">
    <property type="entry name" value="Znf_FYVE_PHD"/>
</dbReference>
<dbReference type="OrthoDB" id="436852at2759"/>
<protein>
    <recommendedName>
        <fullName evidence="5">Zinc finger PHD-type domain-containing protein</fullName>
    </recommendedName>
</protein>
<sequence length="104" mass="11102">MPGRKSTTGKTSNVPTGKRGITSGGAAGRKSGGGSSGQSGTANELFHYDTEECSARPCKQPQDNAIDWIQCDKCTLWYHQICIGCKPSEADVETYYCPYCKGTA</sequence>
<gene>
    <name evidence="6" type="ORF">PXEA_LOCUS18402</name>
</gene>
<name>A0A3S5CP55_9PLAT</name>
<dbReference type="SUPFAM" id="SSF57903">
    <property type="entry name" value="FYVE/PHD zinc finger"/>
    <property type="match status" value="1"/>
</dbReference>
<reference evidence="6" key="1">
    <citation type="submission" date="2018-11" db="EMBL/GenBank/DDBJ databases">
        <authorList>
            <consortium name="Pathogen Informatics"/>
        </authorList>
    </citation>
    <scope>NUCLEOTIDE SEQUENCE</scope>
</reference>
<evidence type="ECO:0000259" key="5">
    <source>
        <dbReference type="SMART" id="SM00249"/>
    </source>
</evidence>
<feature type="compositionally biased region" description="Polar residues" evidence="4">
    <location>
        <begin position="1"/>
        <end position="15"/>
    </location>
</feature>
<dbReference type="Gene3D" id="3.30.40.10">
    <property type="entry name" value="Zinc/RING finger domain, C3HC4 (zinc finger)"/>
    <property type="match status" value="1"/>
</dbReference>
<dbReference type="SMART" id="SM00249">
    <property type="entry name" value="PHD"/>
    <property type="match status" value="1"/>
</dbReference>
<keyword evidence="3" id="KW-0862">Zinc</keyword>
<accession>A0A3S5CP55</accession>
<proteinExistence type="predicted"/>
<evidence type="ECO:0000313" key="6">
    <source>
        <dbReference type="EMBL" id="VEL24962.1"/>
    </source>
</evidence>
<feature type="compositionally biased region" description="Gly residues" evidence="4">
    <location>
        <begin position="22"/>
        <end position="37"/>
    </location>
</feature>
<dbReference type="InterPro" id="IPR013083">
    <property type="entry name" value="Znf_RING/FYVE/PHD"/>
</dbReference>
<keyword evidence="1" id="KW-0479">Metal-binding</keyword>
<dbReference type="InterPro" id="IPR019787">
    <property type="entry name" value="Znf_PHD-finger"/>
</dbReference>
<dbReference type="Pfam" id="PF00628">
    <property type="entry name" value="PHD"/>
    <property type="match status" value="1"/>
</dbReference>
<evidence type="ECO:0000256" key="4">
    <source>
        <dbReference type="SAM" id="MobiDB-lite"/>
    </source>
</evidence>
<organism evidence="6 7">
    <name type="scientific">Protopolystoma xenopodis</name>
    <dbReference type="NCBI Taxonomy" id="117903"/>
    <lineage>
        <taxon>Eukaryota</taxon>
        <taxon>Metazoa</taxon>
        <taxon>Spiralia</taxon>
        <taxon>Lophotrochozoa</taxon>
        <taxon>Platyhelminthes</taxon>
        <taxon>Monogenea</taxon>
        <taxon>Polyopisthocotylea</taxon>
        <taxon>Polystomatidea</taxon>
        <taxon>Polystomatidae</taxon>
        <taxon>Protopolystoma</taxon>
    </lineage>
</organism>
<feature type="region of interest" description="Disordered" evidence="4">
    <location>
        <begin position="1"/>
        <end position="42"/>
    </location>
</feature>
<dbReference type="InterPro" id="IPR001965">
    <property type="entry name" value="Znf_PHD"/>
</dbReference>